<evidence type="ECO:0000313" key="1">
    <source>
        <dbReference type="EMBL" id="CUS99011.1"/>
    </source>
</evidence>
<reference evidence="2" key="1">
    <citation type="submission" date="2015-11" db="EMBL/GenBank/DDBJ databases">
        <authorList>
            <person name="Varghese N."/>
        </authorList>
    </citation>
    <scope>NUCLEOTIDE SEQUENCE [LARGE SCALE GENOMIC DNA]</scope>
    <source>
        <strain evidence="2">JGI-23</strain>
    </source>
</reference>
<dbReference type="EMBL" id="CZVW01000005">
    <property type="protein sequence ID" value="CUS99011.1"/>
    <property type="molecule type" value="Genomic_DNA"/>
</dbReference>
<evidence type="ECO:0000313" key="2">
    <source>
        <dbReference type="Proteomes" id="UP000199197"/>
    </source>
</evidence>
<name>A0A0N7MWL9_9BACT</name>
<dbReference type="Proteomes" id="UP000199197">
    <property type="component" value="Unassembled WGS sequence"/>
</dbReference>
<dbReference type="AlphaFoldDB" id="A0A0N7MWL9"/>
<gene>
    <name evidence="1" type="ORF">JGI23_00583</name>
</gene>
<keyword evidence="2" id="KW-1185">Reference proteome</keyword>
<sequence length="542" mass="62427">MITSKFKILFFATVSLLLFKLHLFAQIKKDTIEIKGKVIFLTIDEVYFDIGAKDGLSVNDTVLIFRNDSKIDSLFITDISEQYSKAKSEFEKVKNIKIGDIAVVRKIKEQVQEQHEVKILSEQNKENNVKLQTEKVEFKALTKKGQTLKSHGRIALQNYSLFSQSYSYQRPALLFVANFDKFFFDNLKINTYAKIENNFSKSPISSNKQTRLLIYQLSIEYQLTNLVLSAGRIFPYQSPGIGGSDGIQLMMRNQTLSFGFVAGTQPQMDNNTFNFSNPKFSFFIAKDFRNSSISGRMSLSYSKILKNRKLEEEFLYVQNFIRVSKLTDIYLSAQVDLNKSTNGQTVKKLNFRNVFTSLSFTPLNWFRFSLDFNTYRSAYLFETMKNLPDSIIDKRFRSDLRGRFYINLPFDITLNLTSSLRSIQGEKRKDSFSSGYVSIDDIFSSGFDITAGLSYANTRFSKILSEEISFEKFFSNRNIGLNCNFTSYAYTASVGEKFTNLILRAGFIFNIGKSYSVLIDYERNWQKSAGTNLIFGEISYRF</sequence>
<dbReference type="RefSeq" id="WP_092348202.1">
    <property type="nucleotide sequence ID" value="NZ_CZVW01000005.1"/>
</dbReference>
<organism evidence="1 2">
    <name type="scientific">Candidatus Chryseopegocella kryptomonas</name>
    <dbReference type="NCBI Taxonomy" id="1633643"/>
    <lineage>
        <taxon>Bacteria</taxon>
        <taxon>Pseudomonadati</taxon>
        <taxon>Candidatus Kryptoniota</taxon>
        <taxon>Candidatus Chryseopegocella</taxon>
    </lineage>
</organism>
<proteinExistence type="predicted"/>
<accession>A0A0N7MWL9</accession>
<protein>
    <submittedName>
        <fullName evidence="1">Uncharacterized protein</fullName>
    </submittedName>
</protein>